<feature type="transmembrane region" description="Helical" evidence="2">
    <location>
        <begin position="307"/>
        <end position="330"/>
    </location>
</feature>
<keyword evidence="2" id="KW-0472">Membrane</keyword>
<keyword evidence="2" id="KW-0812">Transmembrane</keyword>
<organism evidence="3 4">
    <name type="scientific">Longispora fulva</name>
    <dbReference type="NCBI Taxonomy" id="619741"/>
    <lineage>
        <taxon>Bacteria</taxon>
        <taxon>Bacillati</taxon>
        <taxon>Actinomycetota</taxon>
        <taxon>Actinomycetes</taxon>
        <taxon>Micromonosporales</taxon>
        <taxon>Micromonosporaceae</taxon>
        <taxon>Longispora</taxon>
    </lineage>
</organism>
<keyword evidence="4" id="KW-1185">Reference proteome</keyword>
<proteinExistence type="predicted"/>
<evidence type="ECO:0000256" key="2">
    <source>
        <dbReference type="SAM" id="Phobius"/>
    </source>
</evidence>
<comment type="caution">
    <text evidence="3">The sequence shown here is derived from an EMBL/GenBank/DDBJ whole genome shotgun (WGS) entry which is preliminary data.</text>
</comment>
<dbReference type="EMBL" id="JADOUF010000001">
    <property type="protein sequence ID" value="MBG6139852.1"/>
    <property type="molecule type" value="Genomic_DNA"/>
</dbReference>
<name>A0A8J7GMQ6_9ACTN</name>
<dbReference type="RefSeq" id="WP_197006466.1">
    <property type="nucleotide sequence ID" value="NZ_BONS01000006.1"/>
</dbReference>
<evidence type="ECO:0000256" key="1">
    <source>
        <dbReference type="SAM" id="MobiDB-lite"/>
    </source>
</evidence>
<protein>
    <recommendedName>
        <fullName evidence="5">DUF2637 domain-containing protein</fullName>
    </recommendedName>
</protein>
<dbReference type="Proteomes" id="UP000622552">
    <property type="component" value="Unassembled WGS sequence"/>
</dbReference>
<sequence length="341" mass="35411">MSAPTTTRASSYPVPVDGLLSRALDLGIDLGEVPSRNRLMAELHIGPAKANTIRQTLLGEPIEWALAKELLTGDDAALVEARAHFTADALARLTPLADDPADTEPVQIEPDGRHLHAVPDVDTVPPSLVPDVDNPPDTAGDTVAYPGTSPDVEPAPVPVHSAPSADVAASLGLVTGAAYPGTNNQPVSRSPKLSGRVWAYIGALLGGSVSIAANVAHSFVQPRPTGAGPDWIPSPEWAPEPGAVVGATFWPVALFVVIEILARVPWPEGARWVVARVCGLLPVALVAAVVSYRHLSGLLGHYGEDPLTVVIGPFAVDGLMVVATGAIIALGRIKNTTTKEN</sequence>
<feature type="compositionally biased region" description="Basic and acidic residues" evidence="1">
    <location>
        <begin position="110"/>
        <end position="119"/>
    </location>
</feature>
<reference evidence="3" key="1">
    <citation type="submission" date="2020-11" db="EMBL/GenBank/DDBJ databases">
        <title>Sequencing the genomes of 1000 actinobacteria strains.</title>
        <authorList>
            <person name="Klenk H.-P."/>
        </authorList>
    </citation>
    <scope>NUCLEOTIDE SEQUENCE</scope>
    <source>
        <strain evidence="3">DSM 45356</strain>
    </source>
</reference>
<feature type="region of interest" description="Disordered" evidence="1">
    <location>
        <begin position="110"/>
        <end position="150"/>
    </location>
</feature>
<evidence type="ECO:0008006" key="5">
    <source>
        <dbReference type="Google" id="ProtNLM"/>
    </source>
</evidence>
<evidence type="ECO:0000313" key="3">
    <source>
        <dbReference type="EMBL" id="MBG6139852.1"/>
    </source>
</evidence>
<keyword evidence="2" id="KW-1133">Transmembrane helix</keyword>
<accession>A0A8J7GMQ6</accession>
<gene>
    <name evidence="3" type="ORF">IW245_006046</name>
</gene>
<evidence type="ECO:0000313" key="4">
    <source>
        <dbReference type="Proteomes" id="UP000622552"/>
    </source>
</evidence>
<feature type="transmembrane region" description="Helical" evidence="2">
    <location>
        <begin position="240"/>
        <end position="261"/>
    </location>
</feature>
<feature type="transmembrane region" description="Helical" evidence="2">
    <location>
        <begin position="273"/>
        <end position="295"/>
    </location>
</feature>
<dbReference type="AlphaFoldDB" id="A0A8J7GMQ6"/>
<feature type="transmembrane region" description="Helical" evidence="2">
    <location>
        <begin position="197"/>
        <end position="220"/>
    </location>
</feature>